<dbReference type="Proteomes" id="UP000178647">
    <property type="component" value="Unassembled WGS sequence"/>
</dbReference>
<dbReference type="GO" id="GO:0005840">
    <property type="term" value="C:ribosome"/>
    <property type="evidence" value="ECO:0007669"/>
    <property type="project" value="UniProtKB-KW"/>
</dbReference>
<dbReference type="STRING" id="1801672.A2896_02110"/>
<evidence type="ECO:0000256" key="3">
    <source>
        <dbReference type="ARBA" id="ARBA00023274"/>
    </source>
</evidence>
<dbReference type="Gene3D" id="3.30.70.1730">
    <property type="match status" value="1"/>
</dbReference>
<reference evidence="6 7" key="1">
    <citation type="journal article" date="2016" name="Nat. Commun.">
        <title>Thousands of microbial genomes shed light on interconnected biogeochemical processes in an aquifer system.</title>
        <authorList>
            <person name="Anantharaman K."/>
            <person name="Brown C.T."/>
            <person name="Hug L.A."/>
            <person name="Sharon I."/>
            <person name="Castelle C.J."/>
            <person name="Probst A.J."/>
            <person name="Thomas B.C."/>
            <person name="Singh A."/>
            <person name="Wilkins M.J."/>
            <person name="Karaoz U."/>
            <person name="Brodie E.L."/>
            <person name="Williams K.H."/>
            <person name="Hubbard S.S."/>
            <person name="Banfield J.F."/>
        </authorList>
    </citation>
    <scope>NUCLEOTIDE SEQUENCE [LARGE SCALE GENOMIC DNA]</scope>
</reference>
<sequence>MLTKAEKQEILTALKEKVARQKAIVFADFKGMKVKDLTKLRREMKKNDCELKVAKKTLIAAVLKEKKISADVKKLEGEIVLGFGYQDEILPFKLMYEFAKGNENLKIRGGVMGLEVVDMVQAIALGQLPAKNELLTRLMVNALQGSLRKFIYALSQIKGQA</sequence>
<name>A0A1G2EHR7_9BACT</name>
<evidence type="ECO:0000256" key="5">
    <source>
        <dbReference type="HAMAP-Rule" id="MF_00362"/>
    </source>
</evidence>
<comment type="function">
    <text evidence="5">Forms part of the ribosomal stalk, playing a central role in the interaction of the ribosome with GTP-bound translation factors.</text>
</comment>
<dbReference type="GO" id="GO:0070180">
    <property type="term" value="F:large ribosomal subunit rRNA binding"/>
    <property type="evidence" value="ECO:0007669"/>
    <property type="project" value="UniProtKB-UniRule"/>
</dbReference>
<dbReference type="CDD" id="cd05797">
    <property type="entry name" value="Ribosomal_L10"/>
    <property type="match status" value="1"/>
</dbReference>
<keyword evidence="5" id="KW-0699">rRNA-binding</keyword>
<organism evidence="6 7">
    <name type="scientific">Candidatus Nealsonbacteria bacterium RIFCSPLOWO2_01_FULL_43_32</name>
    <dbReference type="NCBI Taxonomy" id="1801672"/>
    <lineage>
        <taxon>Bacteria</taxon>
        <taxon>Candidatus Nealsoniibacteriota</taxon>
    </lineage>
</organism>
<proteinExistence type="inferred from homology"/>
<dbReference type="InterPro" id="IPR043141">
    <property type="entry name" value="Ribosomal_uL10-like_sf"/>
</dbReference>
<keyword evidence="5" id="KW-0694">RNA-binding</keyword>
<gene>
    <name evidence="5" type="primary">rplJ</name>
    <name evidence="6" type="ORF">A2896_02110</name>
</gene>
<dbReference type="GO" id="GO:1990904">
    <property type="term" value="C:ribonucleoprotein complex"/>
    <property type="evidence" value="ECO:0007669"/>
    <property type="project" value="UniProtKB-KW"/>
</dbReference>
<dbReference type="PANTHER" id="PTHR11560">
    <property type="entry name" value="39S RIBOSOMAL PROTEIN L10, MITOCHONDRIAL"/>
    <property type="match status" value="1"/>
</dbReference>
<dbReference type="InterPro" id="IPR047865">
    <property type="entry name" value="Ribosomal_uL10_bac_type"/>
</dbReference>
<keyword evidence="2 5" id="KW-0689">Ribosomal protein</keyword>
<comment type="similarity">
    <text evidence="1 5">Belongs to the universal ribosomal protein uL10 family.</text>
</comment>
<evidence type="ECO:0000256" key="1">
    <source>
        <dbReference type="ARBA" id="ARBA00008889"/>
    </source>
</evidence>
<comment type="caution">
    <text evidence="6">The sequence shown here is derived from an EMBL/GenBank/DDBJ whole genome shotgun (WGS) entry which is preliminary data.</text>
</comment>
<comment type="subunit">
    <text evidence="5">Part of the ribosomal stalk of the 50S ribosomal subunit. The N-terminus interacts with L11 and the large rRNA to form the base of the stalk. The C-terminus forms an elongated spine to which L12 dimers bind in a sequential fashion forming a multimeric L10(L12)X complex.</text>
</comment>
<evidence type="ECO:0000313" key="6">
    <source>
        <dbReference type="EMBL" id="OGZ24900.1"/>
    </source>
</evidence>
<dbReference type="EMBL" id="MHMH01000001">
    <property type="protein sequence ID" value="OGZ24900.1"/>
    <property type="molecule type" value="Genomic_DNA"/>
</dbReference>
<dbReference type="Pfam" id="PF00466">
    <property type="entry name" value="Ribosomal_L10"/>
    <property type="match status" value="1"/>
</dbReference>
<dbReference type="AlphaFoldDB" id="A0A1G2EHR7"/>
<dbReference type="InterPro" id="IPR022973">
    <property type="entry name" value="Ribosomal_uL10_bac"/>
</dbReference>
<evidence type="ECO:0000313" key="7">
    <source>
        <dbReference type="Proteomes" id="UP000178647"/>
    </source>
</evidence>
<dbReference type="NCBIfam" id="NF000955">
    <property type="entry name" value="PRK00099.1-1"/>
    <property type="match status" value="1"/>
</dbReference>
<protein>
    <recommendedName>
        <fullName evidence="4 5">Large ribosomal subunit protein uL10</fullName>
    </recommendedName>
</protein>
<evidence type="ECO:0000256" key="2">
    <source>
        <dbReference type="ARBA" id="ARBA00022980"/>
    </source>
</evidence>
<dbReference type="InterPro" id="IPR001790">
    <property type="entry name" value="Ribosomal_uL10"/>
</dbReference>
<accession>A0A1G2EHR7</accession>
<dbReference type="HAMAP" id="MF_00362">
    <property type="entry name" value="Ribosomal_uL10"/>
    <property type="match status" value="1"/>
</dbReference>
<dbReference type="SUPFAM" id="SSF160369">
    <property type="entry name" value="Ribosomal protein L10-like"/>
    <property type="match status" value="1"/>
</dbReference>
<dbReference type="GO" id="GO:0006412">
    <property type="term" value="P:translation"/>
    <property type="evidence" value="ECO:0007669"/>
    <property type="project" value="UniProtKB-UniRule"/>
</dbReference>
<keyword evidence="3 5" id="KW-0687">Ribonucleoprotein</keyword>
<evidence type="ECO:0000256" key="4">
    <source>
        <dbReference type="ARBA" id="ARBA00035202"/>
    </source>
</evidence>